<organism evidence="1 2">
    <name type="scientific">Bacteroides fragilis</name>
    <dbReference type="NCBI Taxonomy" id="817"/>
    <lineage>
        <taxon>Bacteria</taxon>
        <taxon>Pseudomonadati</taxon>
        <taxon>Bacteroidota</taxon>
        <taxon>Bacteroidia</taxon>
        <taxon>Bacteroidales</taxon>
        <taxon>Bacteroidaceae</taxon>
        <taxon>Bacteroides</taxon>
    </lineage>
</organism>
<sequence>MEKRTFRHTHLQNLTCEIVEPTNKGYKVLQTEVFAGRRKPKTITAYYYDADFKEGGLWKEIKAE</sequence>
<evidence type="ECO:0000313" key="2">
    <source>
        <dbReference type="Proteomes" id="UP000036847"/>
    </source>
</evidence>
<proteinExistence type="predicted"/>
<accession>A0AAE6K809</accession>
<dbReference type="Proteomes" id="UP000036847">
    <property type="component" value="Chromosome"/>
</dbReference>
<dbReference type="AlphaFoldDB" id="A0AAE6K809"/>
<dbReference type="EMBL" id="CP036546">
    <property type="protein sequence ID" value="QCQ46046.1"/>
    <property type="molecule type" value="Genomic_DNA"/>
</dbReference>
<name>A0AAE6K809_BACFG</name>
<evidence type="ECO:0000313" key="1">
    <source>
        <dbReference type="EMBL" id="QCQ46046.1"/>
    </source>
</evidence>
<reference evidence="1 2" key="1">
    <citation type="submission" date="2019-03" db="EMBL/GenBank/DDBJ databases">
        <title>Complete genome assembly of MDR B. fragilis.</title>
        <authorList>
            <person name="Sydenham T.V."/>
            <person name="Hasman H."/>
            <person name="Justesen U.S."/>
        </authorList>
    </citation>
    <scope>NUCLEOTIDE SEQUENCE [LARGE SCALE GENOMIC DNA]</scope>
    <source>
        <strain evidence="1 2">DCMSKEJBY0001B</strain>
    </source>
</reference>
<protein>
    <submittedName>
        <fullName evidence="1">Uncharacterized protein</fullName>
    </submittedName>
</protein>
<gene>
    <name evidence="1" type="ORF">EC80_014875</name>
</gene>
<dbReference type="RefSeq" id="WP_005805844.1">
    <property type="nucleotide sequence ID" value="NZ_CP036546.1"/>
</dbReference>